<proteinExistence type="predicted"/>
<dbReference type="AlphaFoldDB" id="A0A7S8FHC7"/>
<feature type="signal peptide" evidence="1">
    <location>
        <begin position="1"/>
        <end position="24"/>
    </location>
</feature>
<dbReference type="EMBL" id="CP047423">
    <property type="protein sequence ID" value="QPD05862.1"/>
    <property type="molecule type" value="Genomic_DNA"/>
</dbReference>
<name>A0A7S8FHC7_9BACT</name>
<sequence length="200" mass="21556">MRMSWVYVMMLISLGLVWSPPAVAEEIPSTWIGRQSVSMVVGGMLPVRVIDTQSSKLNGVAVHPSWKIALTDPIGKEWWSGSIALGVEAALLGITEPTSAYGIGFTPKLIYTFTSFGRLKPYVDGGGGPLWTNFDGRIPEQGSDFNFLVWGGAGAIYDLTAQWSLNAGLRFSHISNGGTDQPNGGLNYLLPFVGISTKIF</sequence>
<organism evidence="2 3">
    <name type="scientific">Candidatus Nitrospira kreftii</name>
    <dbReference type="NCBI Taxonomy" id="2652173"/>
    <lineage>
        <taxon>Bacteria</taxon>
        <taxon>Pseudomonadati</taxon>
        <taxon>Nitrospirota</taxon>
        <taxon>Nitrospiria</taxon>
        <taxon>Nitrospirales</taxon>
        <taxon>Nitrospiraceae</taxon>
        <taxon>Nitrospira</taxon>
    </lineage>
</organism>
<dbReference type="Proteomes" id="UP000593737">
    <property type="component" value="Chromosome"/>
</dbReference>
<dbReference type="Gene3D" id="2.40.160.20">
    <property type="match status" value="1"/>
</dbReference>
<evidence type="ECO:0000256" key="1">
    <source>
        <dbReference type="SAM" id="SignalP"/>
    </source>
</evidence>
<dbReference type="Pfam" id="PF09411">
    <property type="entry name" value="PagL"/>
    <property type="match status" value="1"/>
</dbReference>
<dbReference type="InterPro" id="IPR011250">
    <property type="entry name" value="OMP/PagP_B-barrel"/>
</dbReference>
<accession>A0A7S8FHC7</accession>
<evidence type="ECO:0000313" key="2">
    <source>
        <dbReference type="EMBL" id="QPD05862.1"/>
    </source>
</evidence>
<evidence type="ECO:0000313" key="3">
    <source>
        <dbReference type="Proteomes" id="UP000593737"/>
    </source>
</evidence>
<reference evidence="2 3" key="1">
    <citation type="journal article" date="2020" name="ISME J.">
        <title>Enrichment and physiological characterization of a novel comammox Nitrospira indicates ammonium inhibition of complete nitrification.</title>
        <authorList>
            <person name="Sakoula D."/>
            <person name="Koch H."/>
            <person name="Frank J."/>
            <person name="Jetten M.S.M."/>
            <person name="van Kessel M.A.H.J."/>
            <person name="Lucker S."/>
        </authorList>
    </citation>
    <scope>NUCLEOTIDE SEQUENCE [LARGE SCALE GENOMIC DNA]</scope>
    <source>
        <strain evidence="2">Comreactor17</strain>
    </source>
</reference>
<dbReference type="KEGG" id="nkf:Nkreftii_003636"/>
<evidence type="ECO:0008006" key="4">
    <source>
        <dbReference type="Google" id="ProtNLM"/>
    </source>
</evidence>
<dbReference type="SUPFAM" id="SSF56925">
    <property type="entry name" value="OMPA-like"/>
    <property type="match status" value="1"/>
</dbReference>
<dbReference type="InterPro" id="IPR018550">
    <property type="entry name" value="Lipid-A_deacylase-rel"/>
</dbReference>
<keyword evidence="1" id="KW-0732">Signal</keyword>
<protein>
    <recommendedName>
        <fullName evidence="4">Acyloxyacyl hydrolase</fullName>
    </recommendedName>
</protein>
<feature type="chain" id="PRO_5032505195" description="Acyloxyacyl hydrolase" evidence="1">
    <location>
        <begin position="25"/>
        <end position="200"/>
    </location>
</feature>
<gene>
    <name evidence="2" type="ORF">Nkreftii_003636</name>
</gene>